<evidence type="ECO:0000313" key="2">
    <source>
        <dbReference type="EMBL" id="MFD1292464.1"/>
    </source>
</evidence>
<reference evidence="3" key="1">
    <citation type="journal article" date="2019" name="Int. J. Syst. Evol. Microbiol.">
        <title>The Global Catalogue of Microorganisms (GCM) 10K type strain sequencing project: providing services to taxonomists for standard genome sequencing and annotation.</title>
        <authorList>
            <consortium name="The Broad Institute Genomics Platform"/>
            <consortium name="The Broad Institute Genome Sequencing Center for Infectious Disease"/>
            <person name="Wu L."/>
            <person name="Ma J."/>
        </authorList>
    </citation>
    <scope>NUCLEOTIDE SEQUENCE [LARGE SCALE GENOMIC DNA]</scope>
    <source>
        <strain evidence="3">CCUG 62221</strain>
    </source>
</reference>
<keyword evidence="3" id="KW-1185">Reference proteome</keyword>
<comment type="caution">
    <text evidence="2">The sequence shown here is derived from an EMBL/GenBank/DDBJ whole genome shotgun (WGS) entry which is preliminary data.</text>
</comment>
<dbReference type="Proteomes" id="UP001597241">
    <property type="component" value="Unassembled WGS sequence"/>
</dbReference>
<gene>
    <name evidence="2" type="ORF">ACFQ5N_01340</name>
</gene>
<evidence type="ECO:0000256" key="1">
    <source>
        <dbReference type="SAM" id="Phobius"/>
    </source>
</evidence>
<keyword evidence="1" id="KW-1133">Transmembrane helix</keyword>
<name>A0ABW3WJL3_9FLAO</name>
<feature type="transmembrane region" description="Helical" evidence="1">
    <location>
        <begin position="7"/>
        <end position="27"/>
    </location>
</feature>
<sequence length="150" mass="17587">MKFKISWPTGIIIAIASFVIFILSFVYKVTFLPEYDHHLVSDDYYMEELNYQQEIDKQNKGIDLEENVTLTKVDKGLLISFPSEFDYSKISGNIDFLRLSNDKIDFSTPIKLSSNDLLIEDKNLVEGRWDVKIEWTVNDVTYLLKEKINY</sequence>
<keyword evidence="1" id="KW-0472">Membrane</keyword>
<dbReference type="RefSeq" id="WP_386807087.1">
    <property type="nucleotide sequence ID" value="NZ_JBHTMV010000002.1"/>
</dbReference>
<evidence type="ECO:0000313" key="3">
    <source>
        <dbReference type="Proteomes" id="UP001597241"/>
    </source>
</evidence>
<protein>
    <submittedName>
        <fullName evidence="2">FixH family protein</fullName>
    </submittedName>
</protein>
<dbReference type="InterPro" id="IPR008620">
    <property type="entry name" value="FixH"/>
</dbReference>
<dbReference type="Pfam" id="PF05751">
    <property type="entry name" value="FixH"/>
    <property type="match status" value="1"/>
</dbReference>
<dbReference type="EMBL" id="JBHTMV010000002">
    <property type="protein sequence ID" value="MFD1292464.1"/>
    <property type="molecule type" value="Genomic_DNA"/>
</dbReference>
<accession>A0ABW3WJL3</accession>
<proteinExistence type="predicted"/>
<keyword evidence="1" id="KW-0812">Transmembrane</keyword>
<organism evidence="2 3">
    <name type="scientific">Lutibacter holmesii</name>
    <dbReference type="NCBI Taxonomy" id="1137985"/>
    <lineage>
        <taxon>Bacteria</taxon>
        <taxon>Pseudomonadati</taxon>
        <taxon>Bacteroidota</taxon>
        <taxon>Flavobacteriia</taxon>
        <taxon>Flavobacteriales</taxon>
        <taxon>Flavobacteriaceae</taxon>
        <taxon>Lutibacter</taxon>
    </lineage>
</organism>